<accession>A0A3S4ZMI3</accession>
<dbReference type="EMBL" id="CAAALY010024066">
    <property type="protein sequence ID" value="VEL15280.1"/>
    <property type="molecule type" value="Genomic_DNA"/>
</dbReference>
<comment type="caution">
    <text evidence="2">The sequence shown here is derived from an EMBL/GenBank/DDBJ whole genome shotgun (WGS) entry which is preliminary data.</text>
</comment>
<evidence type="ECO:0000313" key="3">
    <source>
        <dbReference type="Proteomes" id="UP000784294"/>
    </source>
</evidence>
<evidence type="ECO:0000313" key="2">
    <source>
        <dbReference type="EMBL" id="VEL15280.1"/>
    </source>
</evidence>
<feature type="compositionally biased region" description="Basic and acidic residues" evidence="1">
    <location>
        <begin position="60"/>
        <end position="73"/>
    </location>
</feature>
<feature type="region of interest" description="Disordered" evidence="1">
    <location>
        <begin position="52"/>
        <end position="76"/>
    </location>
</feature>
<name>A0A3S4ZMI3_9PLAT</name>
<organism evidence="2 3">
    <name type="scientific">Protopolystoma xenopodis</name>
    <dbReference type="NCBI Taxonomy" id="117903"/>
    <lineage>
        <taxon>Eukaryota</taxon>
        <taxon>Metazoa</taxon>
        <taxon>Spiralia</taxon>
        <taxon>Lophotrochozoa</taxon>
        <taxon>Platyhelminthes</taxon>
        <taxon>Monogenea</taxon>
        <taxon>Polyopisthocotylea</taxon>
        <taxon>Polystomatidea</taxon>
        <taxon>Polystomatidae</taxon>
        <taxon>Protopolystoma</taxon>
    </lineage>
</organism>
<gene>
    <name evidence="2" type="ORF">PXEA_LOCUS8720</name>
</gene>
<protein>
    <submittedName>
        <fullName evidence="2">Uncharacterized protein</fullName>
    </submittedName>
</protein>
<dbReference type="Proteomes" id="UP000784294">
    <property type="component" value="Unassembled WGS sequence"/>
</dbReference>
<sequence>MKRGGNRLSAGCLTSADAVCSVWCKEMPVFVCVLTYIPGLSQTVLGLYSSGHGSGGWCGGRDKEKDRRDPGPHRDRRHVVIARLPRRQTITLPKAVQKTCACRGVETLKKRLDGVHKLAAMVPEEGIQVVHQQRPPLASD</sequence>
<keyword evidence="3" id="KW-1185">Reference proteome</keyword>
<dbReference type="AlphaFoldDB" id="A0A3S4ZMI3"/>
<reference evidence="2" key="1">
    <citation type="submission" date="2018-11" db="EMBL/GenBank/DDBJ databases">
        <authorList>
            <consortium name="Pathogen Informatics"/>
        </authorList>
    </citation>
    <scope>NUCLEOTIDE SEQUENCE</scope>
</reference>
<proteinExistence type="predicted"/>
<evidence type="ECO:0000256" key="1">
    <source>
        <dbReference type="SAM" id="MobiDB-lite"/>
    </source>
</evidence>